<dbReference type="AlphaFoldDB" id="A0A1W1V743"/>
<dbReference type="STRING" id="695939.SAMN00790413_00295"/>
<keyword evidence="3" id="KW-1185">Reference proteome</keyword>
<feature type="compositionally biased region" description="Pro residues" evidence="1">
    <location>
        <begin position="159"/>
        <end position="168"/>
    </location>
</feature>
<gene>
    <name evidence="2" type="ORF">SAMN00790413_00295</name>
</gene>
<name>A0A1W1V743_9DEIO</name>
<dbReference type="Proteomes" id="UP000192582">
    <property type="component" value="Unassembled WGS sequence"/>
</dbReference>
<feature type="region of interest" description="Disordered" evidence="1">
    <location>
        <begin position="151"/>
        <end position="175"/>
    </location>
</feature>
<dbReference type="EMBL" id="FWWU01000009">
    <property type="protein sequence ID" value="SMB89178.1"/>
    <property type="molecule type" value="Genomic_DNA"/>
</dbReference>
<feature type="region of interest" description="Disordered" evidence="1">
    <location>
        <begin position="1"/>
        <end position="69"/>
    </location>
</feature>
<evidence type="ECO:0000313" key="2">
    <source>
        <dbReference type="EMBL" id="SMB89178.1"/>
    </source>
</evidence>
<evidence type="ECO:0000256" key="1">
    <source>
        <dbReference type="SAM" id="MobiDB-lite"/>
    </source>
</evidence>
<evidence type="ECO:0000313" key="3">
    <source>
        <dbReference type="Proteomes" id="UP000192582"/>
    </source>
</evidence>
<feature type="compositionally biased region" description="Basic residues" evidence="1">
    <location>
        <begin position="37"/>
        <end position="46"/>
    </location>
</feature>
<accession>A0A1W1V743</accession>
<protein>
    <submittedName>
        <fullName evidence="2">Uncharacterized protein</fullName>
    </submittedName>
</protein>
<reference evidence="2 3" key="1">
    <citation type="submission" date="2017-04" db="EMBL/GenBank/DDBJ databases">
        <authorList>
            <person name="Afonso C.L."/>
            <person name="Miller P.J."/>
            <person name="Scott M.A."/>
            <person name="Spackman E."/>
            <person name="Goraichik I."/>
            <person name="Dimitrov K.M."/>
            <person name="Suarez D.L."/>
            <person name="Swayne D.E."/>
        </authorList>
    </citation>
    <scope>NUCLEOTIDE SEQUENCE [LARGE SCALE GENOMIC DNA]</scope>
    <source>
        <strain evidence="2 3">KR-140</strain>
    </source>
</reference>
<proteinExistence type="predicted"/>
<sequence length="262" mass="28627">MQVVGNPMKDAPKRKPAHQGTTKAERAKLPTCGAKTRSGKPCKKPAGHGTDHPGEGKCRNHGGVGQKPSTRYQLTNASPTLRQAIEAQQADPDPLNLLPDLLLARSLLQEGIQRHSEVTAAIIAWHASHTSGYEEAVKLWREQLAKYLEAAAQSGSEPTEPPPPPPIPEAFENKPRQMPDLSGFITLIDRVTGIVERIQKREGERSITLNEVDRVLGELGLKTVLALREVIADDADLSTYTPAELRSELAGAIERHSRSVRY</sequence>
<organism evidence="2 3">
    <name type="scientific">Deinococcus hopiensis KR-140</name>
    <dbReference type="NCBI Taxonomy" id="695939"/>
    <lineage>
        <taxon>Bacteria</taxon>
        <taxon>Thermotogati</taxon>
        <taxon>Deinococcota</taxon>
        <taxon>Deinococci</taxon>
        <taxon>Deinococcales</taxon>
        <taxon>Deinococcaceae</taxon>
        <taxon>Deinococcus</taxon>
    </lineage>
</organism>
<feature type="compositionally biased region" description="Basic and acidic residues" evidence="1">
    <location>
        <begin position="49"/>
        <end position="58"/>
    </location>
</feature>